<dbReference type="PANTHER" id="PTHR47389">
    <property type="entry name" value="OS09G0436400 PROTEIN"/>
    <property type="match status" value="1"/>
</dbReference>
<feature type="compositionally biased region" description="Basic and acidic residues" evidence="1">
    <location>
        <begin position="52"/>
        <end position="63"/>
    </location>
</feature>
<dbReference type="Pfam" id="PF13365">
    <property type="entry name" value="Trypsin_2"/>
    <property type="match status" value="1"/>
</dbReference>
<dbReference type="Gene3D" id="2.40.10.120">
    <property type="match status" value="1"/>
</dbReference>
<dbReference type="AlphaFoldDB" id="A0A0A9E0U2"/>
<feature type="region of interest" description="Disordered" evidence="1">
    <location>
        <begin position="17"/>
        <end position="99"/>
    </location>
</feature>
<dbReference type="SUPFAM" id="SSF50156">
    <property type="entry name" value="PDZ domain-like"/>
    <property type="match status" value="1"/>
</dbReference>
<evidence type="ECO:0008006" key="3">
    <source>
        <dbReference type="Google" id="ProtNLM"/>
    </source>
</evidence>
<dbReference type="SUPFAM" id="SSF50494">
    <property type="entry name" value="Trypsin-like serine proteases"/>
    <property type="match status" value="1"/>
</dbReference>
<feature type="compositionally biased region" description="Polar residues" evidence="1">
    <location>
        <begin position="81"/>
        <end position="98"/>
    </location>
</feature>
<dbReference type="Gene3D" id="2.30.42.10">
    <property type="match status" value="1"/>
</dbReference>
<proteinExistence type="predicted"/>
<reference evidence="2" key="2">
    <citation type="journal article" date="2015" name="Data Brief">
        <title>Shoot transcriptome of the giant reed, Arundo donax.</title>
        <authorList>
            <person name="Barrero R.A."/>
            <person name="Guerrero F.D."/>
            <person name="Moolhuijzen P."/>
            <person name="Goolsby J.A."/>
            <person name="Tidwell J."/>
            <person name="Bellgard S.E."/>
            <person name="Bellgard M.I."/>
        </authorList>
    </citation>
    <scope>NUCLEOTIDE SEQUENCE</scope>
    <source>
        <tissue evidence="2">Shoot tissue taken approximately 20 cm above the soil surface</tissue>
    </source>
</reference>
<evidence type="ECO:0000256" key="1">
    <source>
        <dbReference type="SAM" id="MobiDB-lite"/>
    </source>
</evidence>
<name>A0A0A9E0U2_ARUDO</name>
<organism evidence="2">
    <name type="scientific">Arundo donax</name>
    <name type="common">Giant reed</name>
    <name type="synonym">Donax arundinaceus</name>
    <dbReference type="NCBI Taxonomy" id="35708"/>
    <lineage>
        <taxon>Eukaryota</taxon>
        <taxon>Viridiplantae</taxon>
        <taxon>Streptophyta</taxon>
        <taxon>Embryophyta</taxon>
        <taxon>Tracheophyta</taxon>
        <taxon>Spermatophyta</taxon>
        <taxon>Magnoliopsida</taxon>
        <taxon>Liliopsida</taxon>
        <taxon>Poales</taxon>
        <taxon>Poaceae</taxon>
        <taxon>PACMAD clade</taxon>
        <taxon>Arundinoideae</taxon>
        <taxon>Arundineae</taxon>
        <taxon>Arundo</taxon>
    </lineage>
</organism>
<dbReference type="InterPro" id="IPR036034">
    <property type="entry name" value="PDZ_sf"/>
</dbReference>
<sequence length="426" mass="47334">MTGGRLTRSRARELGLKLEIAASPELGGRKGQKRRHPTEKGPNELEPLTNKRNLEKQNEELKQKQKSAAAGAVGDGSVASTITDPQLESSSNPASNLPTLRRKLKCRSNAQALSVEKKLLAGAPGLVHVSSTSPDGKEILRCSGIVIHWEKEKAWILTSYLVVFCTRNDRLCDPMPKLAVHVPNAVHLPNSGIFEGDMLFFNEHYQLAVLKIEGETMVEMEYPRYGDSPCYGGKVLAVARDEKLSFKLCRGTITWLEEDHFLYLNCKLCPCGIGGLVINDAGDVIGMLCDDDRDPAILCSTTIRKCVEMWTKFGHIARPVLGMCLRTVYLVDISHHDRLRYKFGINNGFIVEEVIIDSAAEKRGIRRGNVITSFDGMSCCLPEFEDFLLSVGMASLNGMKQVNDFKLEVHDLLRKAKRTIILPIQL</sequence>
<dbReference type="PANTHER" id="PTHR47389:SF4">
    <property type="entry name" value="OS09G0436400 PROTEIN"/>
    <property type="match status" value="1"/>
</dbReference>
<evidence type="ECO:0000313" key="2">
    <source>
        <dbReference type="EMBL" id="JAD91550.1"/>
    </source>
</evidence>
<dbReference type="EMBL" id="GBRH01206345">
    <property type="protein sequence ID" value="JAD91550.1"/>
    <property type="molecule type" value="Transcribed_RNA"/>
</dbReference>
<accession>A0A0A9E0U2</accession>
<protein>
    <recommendedName>
        <fullName evidence="3">PDZ domain-containing protein</fullName>
    </recommendedName>
</protein>
<reference evidence="2" key="1">
    <citation type="submission" date="2014-09" db="EMBL/GenBank/DDBJ databases">
        <authorList>
            <person name="Magalhaes I.L.F."/>
            <person name="Oliveira U."/>
            <person name="Santos F.R."/>
            <person name="Vidigal T.H.D.A."/>
            <person name="Brescovit A.D."/>
            <person name="Santos A.J."/>
        </authorList>
    </citation>
    <scope>NUCLEOTIDE SEQUENCE</scope>
    <source>
        <tissue evidence="2">Shoot tissue taken approximately 20 cm above the soil surface</tissue>
    </source>
</reference>
<feature type="compositionally biased region" description="Low complexity" evidence="1">
    <location>
        <begin position="66"/>
        <end position="80"/>
    </location>
</feature>
<dbReference type="InterPro" id="IPR009003">
    <property type="entry name" value="Peptidase_S1_PA"/>
</dbReference>